<protein>
    <submittedName>
        <fullName evidence="1">Uncharacterized protein</fullName>
    </submittedName>
</protein>
<reference evidence="1 2" key="1">
    <citation type="journal article" date="2014" name="PLoS Genet.">
        <title>Phylogenetically driven sequencing of extremely halophilic archaea reveals strategies for static and dynamic osmo-response.</title>
        <authorList>
            <person name="Becker E.A."/>
            <person name="Seitzer P.M."/>
            <person name="Tritt A."/>
            <person name="Larsen D."/>
            <person name="Krusor M."/>
            <person name="Yao A.I."/>
            <person name="Wu D."/>
            <person name="Madern D."/>
            <person name="Eisen J.A."/>
            <person name="Darling A.E."/>
            <person name="Facciotti M.T."/>
        </authorList>
    </citation>
    <scope>NUCLEOTIDE SEQUENCE [LARGE SCALE GENOMIC DNA]</scope>
    <source>
        <strain evidence="1 2">JCM 14089</strain>
    </source>
</reference>
<keyword evidence="2" id="KW-1185">Reference proteome</keyword>
<accession>L9WAY1</accession>
<comment type="caution">
    <text evidence="1">The sequence shown here is derived from an EMBL/GenBank/DDBJ whole genome shotgun (WGS) entry which is preliminary data.</text>
</comment>
<gene>
    <name evidence="1" type="ORF">C495_05913</name>
</gene>
<dbReference type="Proteomes" id="UP000011661">
    <property type="component" value="Unassembled WGS sequence"/>
</dbReference>
<evidence type="ECO:0000313" key="2">
    <source>
        <dbReference type="Proteomes" id="UP000011661"/>
    </source>
</evidence>
<sequence>MNFKLPFGEICLYHLKRNRQIGLELFGYRSFIYLFDVQLENRLDRFPLIQWQWCLSFRSNDTIEQEDLLEHLLDRPFKPVFSLEWMDVPRLRNELRRRSRNDLGCEIVRKRCDNERMLERWWDFDLNTRLWS</sequence>
<name>L9WAY1_9EURY</name>
<evidence type="ECO:0000313" key="1">
    <source>
        <dbReference type="EMBL" id="ELY46619.1"/>
    </source>
</evidence>
<dbReference type="EMBL" id="AOHX01000029">
    <property type="protein sequence ID" value="ELY46619.1"/>
    <property type="molecule type" value="Genomic_DNA"/>
</dbReference>
<organism evidence="1 2">
    <name type="scientific">Natronorubrum sulfidifaciens JCM 14089</name>
    <dbReference type="NCBI Taxonomy" id="1230460"/>
    <lineage>
        <taxon>Archaea</taxon>
        <taxon>Methanobacteriati</taxon>
        <taxon>Methanobacteriota</taxon>
        <taxon>Stenosarchaea group</taxon>
        <taxon>Halobacteria</taxon>
        <taxon>Halobacteriales</taxon>
        <taxon>Natrialbaceae</taxon>
        <taxon>Natronorubrum</taxon>
    </lineage>
</organism>
<dbReference type="AlphaFoldDB" id="L9WAY1"/>
<proteinExistence type="predicted"/>